<evidence type="ECO:0000256" key="9">
    <source>
        <dbReference type="ARBA" id="ARBA00047928"/>
    </source>
</evidence>
<dbReference type="GO" id="GO:0042545">
    <property type="term" value="P:cell wall modification"/>
    <property type="evidence" value="ECO:0007669"/>
    <property type="project" value="InterPro"/>
</dbReference>
<dbReference type="SUPFAM" id="SSF51126">
    <property type="entry name" value="Pectin lyase-like"/>
    <property type="match status" value="1"/>
</dbReference>
<evidence type="ECO:0000256" key="6">
    <source>
        <dbReference type="ARBA" id="ARBA00023085"/>
    </source>
</evidence>
<evidence type="ECO:0000256" key="1">
    <source>
        <dbReference type="ARBA" id="ARBA00005184"/>
    </source>
</evidence>
<keyword evidence="6" id="KW-0063">Aspartyl esterase</keyword>
<dbReference type="Pfam" id="PF01095">
    <property type="entry name" value="Pectinesterase"/>
    <property type="match status" value="1"/>
</dbReference>
<comment type="function">
    <text evidence="10">Acts in the modification of cell walls via demethylesterification of cell wall pectin.</text>
</comment>
<evidence type="ECO:0000259" key="12">
    <source>
        <dbReference type="SMART" id="SM00856"/>
    </source>
</evidence>
<keyword evidence="5" id="KW-0378">Hydrolase</keyword>
<dbReference type="FunFam" id="1.20.140.40:FF:000021">
    <property type="entry name" value="Probable pectinesterase/pectinesterase inhibitor 51"/>
    <property type="match status" value="1"/>
</dbReference>
<reference evidence="13 14" key="1">
    <citation type="submission" date="2023-12" db="EMBL/GenBank/DDBJ databases">
        <title>A high-quality genome assembly for Dillenia turbinata (Dilleniales).</title>
        <authorList>
            <person name="Chanderbali A."/>
        </authorList>
    </citation>
    <scope>NUCLEOTIDE SEQUENCE [LARGE SCALE GENOMIC DNA]</scope>
    <source>
        <strain evidence="13">LSX21</strain>
        <tissue evidence="13">Leaf</tissue>
    </source>
</reference>
<comment type="caution">
    <text evidence="13">The sequence shown here is derived from an EMBL/GenBank/DDBJ whole genome shotgun (WGS) entry which is preliminary data.</text>
</comment>
<dbReference type="CDD" id="cd15798">
    <property type="entry name" value="PMEI-like_3"/>
    <property type="match status" value="1"/>
</dbReference>
<evidence type="ECO:0000256" key="8">
    <source>
        <dbReference type="ARBA" id="ARBA00023180"/>
    </source>
</evidence>
<evidence type="ECO:0000256" key="4">
    <source>
        <dbReference type="ARBA" id="ARBA00013229"/>
    </source>
</evidence>
<dbReference type="InterPro" id="IPR011050">
    <property type="entry name" value="Pectin_lyase_fold/virulence"/>
</dbReference>
<dbReference type="PANTHER" id="PTHR31707">
    <property type="entry name" value="PECTINESTERASE"/>
    <property type="match status" value="1"/>
</dbReference>
<dbReference type="InterPro" id="IPR012334">
    <property type="entry name" value="Pectin_lyas_fold"/>
</dbReference>
<evidence type="ECO:0000256" key="11">
    <source>
        <dbReference type="SAM" id="SignalP"/>
    </source>
</evidence>
<comment type="similarity">
    <text evidence="2">In the N-terminal section; belongs to the PMEI family.</text>
</comment>
<organism evidence="13 14">
    <name type="scientific">Dillenia turbinata</name>
    <dbReference type="NCBI Taxonomy" id="194707"/>
    <lineage>
        <taxon>Eukaryota</taxon>
        <taxon>Viridiplantae</taxon>
        <taxon>Streptophyta</taxon>
        <taxon>Embryophyta</taxon>
        <taxon>Tracheophyta</taxon>
        <taxon>Spermatophyta</taxon>
        <taxon>Magnoliopsida</taxon>
        <taxon>eudicotyledons</taxon>
        <taxon>Gunneridae</taxon>
        <taxon>Pentapetalae</taxon>
        <taxon>Dilleniales</taxon>
        <taxon>Dilleniaceae</taxon>
        <taxon>Dillenia</taxon>
    </lineage>
</organism>
<dbReference type="InterPro" id="IPR006501">
    <property type="entry name" value="Pectinesterase_inhib_dom"/>
</dbReference>
<dbReference type="Gene3D" id="1.20.140.40">
    <property type="entry name" value="Invertase/pectin methylesterase inhibitor family protein"/>
    <property type="match status" value="1"/>
</dbReference>
<dbReference type="Pfam" id="PF04043">
    <property type="entry name" value="PMEI"/>
    <property type="match status" value="1"/>
</dbReference>
<dbReference type="EMBL" id="JBAMMX010000018">
    <property type="protein sequence ID" value="KAK6922829.1"/>
    <property type="molecule type" value="Genomic_DNA"/>
</dbReference>
<dbReference type="GO" id="GO:0030599">
    <property type="term" value="F:pectinesterase activity"/>
    <property type="evidence" value="ECO:0007669"/>
    <property type="project" value="UniProtKB-EC"/>
</dbReference>
<dbReference type="SUPFAM" id="SSF101148">
    <property type="entry name" value="Plant invertase/pectin methylesterase inhibitor"/>
    <property type="match status" value="1"/>
</dbReference>
<gene>
    <name evidence="13" type="ORF">RJ641_011133</name>
</gene>
<feature type="domain" description="Pectinesterase inhibitor" evidence="12">
    <location>
        <begin position="41"/>
        <end position="190"/>
    </location>
</feature>
<feature type="signal peptide" evidence="11">
    <location>
        <begin position="1"/>
        <end position="21"/>
    </location>
</feature>
<keyword evidence="14" id="KW-1185">Reference proteome</keyword>
<keyword evidence="11" id="KW-0732">Signal</keyword>
<protein>
    <recommendedName>
        <fullName evidence="4">pectinesterase</fullName>
        <ecNumber evidence="4">3.1.1.11</ecNumber>
    </recommendedName>
</protein>
<keyword evidence="8" id="KW-0325">Glycoprotein</keyword>
<evidence type="ECO:0000313" key="14">
    <source>
        <dbReference type="Proteomes" id="UP001370490"/>
    </source>
</evidence>
<evidence type="ECO:0000256" key="5">
    <source>
        <dbReference type="ARBA" id="ARBA00022801"/>
    </source>
</evidence>
<accession>A0AAN8Z1D6</accession>
<sequence length="333" mass="35958">MASLLCLSFLSLLLYLSLSFALHHHHTHPSLSPPLIPSQDTTPPQIQQACNATRFPQTCESSLTGSGSVPPYPNSLQIIATAIGVSTQNLETAKEMIQNILDSSSGNPNRSTAARSCLEVLYYSWYRIGLANDALPRGKVKDSRAWMSAALAYQYDCWSGLKYVNDTQMVNKTMSFMDSLIGLSSNALSMLVSYDRYGNDTVSWRPPLTERDGFWEDSKSDQESGSGFSGGVPTGLEADATVCKSGGGCYKTVQEAVNAAPDNSDGRFVIRIMEGVYEETVRVPLEKKNVVFLGDGMDKTVITGSLNVGMAGVTTYTSATVGRVNINIGESIS</sequence>
<keyword evidence="7" id="KW-1015">Disulfide bond</keyword>
<dbReference type="InterPro" id="IPR000070">
    <property type="entry name" value="Pectinesterase_cat"/>
</dbReference>
<dbReference type="Proteomes" id="UP001370490">
    <property type="component" value="Unassembled WGS sequence"/>
</dbReference>
<evidence type="ECO:0000256" key="3">
    <source>
        <dbReference type="ARBA" id="ARBA00007786"/>
    </source>
</evidence>
<feature type="chain" id="PRO_5042856870" description="pectinesterase" evidence="11">
    <location>
        <begin position="22"/>
        <end position="333"/>
    </location>
</feature>
<comment type="catalytic activity">
    <reaction evidence="9">
        <text>[(1-&gt;4)-alpha-D-galacturonosyl methyl ester](n) + n H2O = [(1-&gt;4)-alpha-D-galacturonosyl](n) + n methanol + n H(+)</text>
        <dbReference type="Rhea" id="RHEA:22380"/>
        <dbReference type="Rhea" id="RHEA-COMP:14570"/>
        <dbReference type="Rhea" id="RHEA-COMP:14573"/>
        <dbReference type="ChEBI" id="CHEBI:15377"/>
        <dbReference type="ChEBI" id="CHEBI:15378"/>
        <dbReference type="ChEBI" id="CHEBI:17790"/>
        <dbReference type="ChEBI" id="CHEBI:140522"/>
        <dbReference type="ChEBI" id="CHEBI:140523"/>
        <dbReference type="EC" id="3.1.1.11"/>
    </reaction>
</comment>
<comment type="pathway">
    <text evidence="1">Glycan metabolism; pectin degradation; 2-dehydro-3-deoxy-D-gluconate from pectin: step 1/5.</text>
</comment>
<evidence type="ECO:0000256" key="2">
    <source>
        <dbReference type="ARBA" id="ARBA00006027"/>
    </source>
</evidence>
<dbReference type="InterPro" id="IPR035513">
    <property type="entry name" value="Invertase/methylesterase_inhib"/>
</dbReference>
<name>A0AAN8Z1D6_9MAGN</name>
<dbReference type="GO" id="GO:0004857">
    <property type="term" value="F:enzyme inhibitor activity"/>
    <property type="evidence" value="ECO:0007669"/>
    <property type="project" value="InterPro"/>
</dbReference>
<evidence type="ECO:0000256" key="7">
    <source>
        <dbReference type="ARBA" id="ARBA00023157"/>
    </source>
</evidence>
<proteinExistence type="inferred from homology"/>
<comment type="similarity">
    <text evidence="3">In the C-terminal section; belongs to the pectinesterase family.</text>
</comment>
<evidence type="ECO:0000313" key="13">
    <source>
        <dbReference type="EMBL" id="KAK6922829.1"/>
    </source>
</evidence>
<dbReference type="NCBIfam" id="TIGR01614">
    <property type="entry name" value="PME_inhib"/>
    <property type="match status" value="1"/>
</dbReference>
<dbReference type="Gene3D" id="2.160.20.10">
    <property type="entry name" value="Single-stranded right-handed beta-helix, Pectin lyase-like"/>
    <property type="match status" value="1"/>
</dbReference>
<dbReference type="SMART" id="SM00856">
    <property type="entry name" value="PMEI"/>
    <property type="match status" value="1"/>
</dbReference>
<dbReference type="AlphaFoldDB" id="A0AAN8Z1D6"/>
<evidence type="ECO:0000256" key="10">
    <source>
        <dbReference type="ARBA" id="ARBA00057335"/>
    </source>
</evidence>
<dbReference type="EC" id="3.1.1.11" evidence="4"/>